<evidence type="ECO:0000256" key="1">
    <source>
        <dbReference type="ARBA" id="ARBA00023015"/>
    </source>
</evidence>
<dbReference type="EMBL" id="BAFC01000083">
    <property type="protein sequence ID" value="GAB39884.1"/>
    <property type="molecule type" value="Genomic_DNA"/>
</dbReference>
<dbReference type="PANTHER" id="PTHR30055">
    <property type="entry name" value="HTH-TYPE TRANSCRIPTIONAL REGULATOR RUTR"/>
    <property type="match status" value="1"/>
</dbReference>
<dbReference type="AlphaFoldDB" id="H5U2C6"/>
<organism evidence="6 7">
    <name type="scientific">Gordonia sputi NBRC 100414</name>
    <dbReference type="NCBI Taxonomy" id="1089453"/>
    <lineage>
        <taxon>Bacteria</taxon>
        <taxon>Bacillati</taxon>
        <taxon>Actinomycetota</taxon>
        <taxon>Actinomycetes</taxon>
        <taxon>Mycobacteriales</taxon>
        <taxon>Gordoniaceae</taxon>
        <taxon>Gordonia</taxon>
    </lineage>
</organism>
<gene>
    <name evidence="6" type="ORF">GOSPT_085_00020</name>
</gene>
<name>H5U2C6_9ACTN</name>
<dbReference type="SUPFAM" id="SSF46689">
    <property type="entry name" value="Homeodomain-like"/>
    <property type="match status" value="1"/>
</dbReference>
<proteinExistence type="predicted"/>
<reference evidence="6 7" key="1">
    <citation type="submission" date="2012-02" db="EMBL/GenBank/DDBJ databases">
        <title>Whole genome shotgun sequence of Gordonia sputi NBRC 100414.</title>
        <authorList>
            <person name="Yoshida I."/>
            <person name="Hosoyama A."/>
            <person name="Tsuchikane K."/>
            <person name="Katsumata H."/>
            <person name="Yamazaki S."/>
            <person name="Fujita N."/>
        </authorList>
    </citation>
    <scope>NUCLEOTIDE SEQUENCE [LARGE SCALE GENOMIC DNA]</scope>
    <source>
        <strain evidence="6 7">NBRC 100414</strain>
    </source>
</reference>
<evidence type="ECO:0000313" key="7">
    <source>
        <dbReference type="Proteomes" id="UP000005845"/>
    </source>
</evidence>
<keyword evidence="2 4" id="KW-0238">DNA-binding</keyword>
<dbReference type="Proteomes" id="UP000005845">
    <property type="component" value="Unassembled WGS sequence"/>
</dbReference>
<dbReference type="RefSeq" id="WP_005206761.1">
    <property type="nucleotide sequence ID" value="NZ_BAFC01000083.1"/>
</dbReference>
<keyword evidence="7" id="KW-1185">Reference proteome</keyword>
<evidence type="ECO:0000259" key="5">
    <source>
        <dbReference type="PROSITE" id="PS50977"/>
    </source>
</evidence>
<comment type="caution">
    <text evidence="6">The sequence shown here is derived from an EMBL/GenBank/DDBJ whole genome shotgun (WGS) entry which is preliminary data.</text>
</comment>
<dbReference type="Gene3D" id="1.10.357.10">
    <property type="entry name" value="Tetracycline Repressor, domain 2"/>
    <property type="match status" value="1"/>
</dbReference>
<dbReference type="Pfam" id="PF00440">
    <property type="entry name" value="TetR_N"/>
    <property type="match status" value="1"/>
</dbReference>
<dbReference type="InterPro" id="IPR001647">
    <property type="entry name" value="HTH_TetR"/>
</dbReference>
<dbReference type="eggNOG" id="COG1309">
    <property type="taxonomic scope" value="Bacteria"/>
</dbReference>
<dbReference type="GO" id="GO:0000976">
    <property type="term" value="F:transcription cis-regulatory region binding"/>
    <property type="evidence" value="ECO:0007669"/>
    <property type="project" value="TreeGrafter"/>
</dbReference>
<keyword evidence="3" id="KW-0804">Transcription</keyword>
<dbReference type="PANTHER" id="PTHR30055:SF234">
    <property type="entry name" value="HTH-TYPE TRANSCRIPTIONAL REGULATOR BETI"/>
    <property type="match status" value="1"/>
</dbReference>
<dbReference type="Gene3D" id="1.10.10.60">
    <property type="entry name" value="Homeodomain-like"/>
    <property type="match status" value="1"/>
</dbReference>
<evidence type="ECO:0000256" key="4">
    <source>
        <dbReference type="PROSITE-ProRule" id="PRU00335"/>
    </source>
</evidence>
<sequence length="185" mass="20114">MTNQTDTRGQIMDAFTDQLAATGYPGISLVEVARTVGIRKPSIYHHFPGGKEDLYAGVAERYIEDTSARMRAALDNDGPLTHRLIALAKATADDGGTVSFEQRIYDTLGQVSETTKNRISELYVNGLLEPVVELFAAAVADGEVKGDPQFLMNAFLHLTRASDLDSGPDNAERIVSLFLDGARPR</sequence>
<evidence type="ECO:0000256" key="3">
    <source>
        <dbReference type="ARBA" id="ARBA00023163"/>
    </source>
</evidence>
<evidence type="ECO:0000256" key="2">
    <source>
        <dbReference type="ARBA" id="ARBA00023125"/>
    </source>
</evidence>
<dbReference type="PROSITE" id="PS50977">
    <property type="entry name" value="HTH_TETR_2"/>
    <property type="match status" value="1"/>
</dbReference>
<dbReference type="GO" id="GO:0003700">
    <property type="term" value="F:DNA-binding transcription factor activity"/>
    <property type="evidence" value="ECO:0007669"/>
    <property type="project" value="TreeGrafter"/>
</dbReference>
<feature type="DNA-binding region" description="H-T-H motif" evidence="4">
    <location>
        <begin position="28"/>
        <end position="47"/>
    </location>
</feature>
<keyword evidence="1" id="KW-0805">Transcription regulation</keyword>
<evidence type="ECO:0000313" key="6">
    <source>
        <dbReference type="EMBL" id="GAB39884.1"/>
    </source>
</evidence>
<dbReference type="InterPro" id="IPR050109">
    <property type="entry name" value="HTH-type_TetR-like_transc_reg"/>
</dbReference>
<accession>H5U2C6</accession>
<protein>
    <submittedName>
        <fullName evidence="6">Putative TetR family transcriptional regulator</fullName>
    </submittedName>
</protein>
<feature type="domain" description="HTH tetR-type" evidence="5">
    <location>
        <begin position="5"/>
        <end position="65"/>
    </location>
</feature>
<dbReference type="InterPro" id="IPR009057">
    <property type="entry name" value="Homeodomain-like_sf"/>
</dbReference>